<feature type="domain" description="ExoP galactose-binding-like" evidence="4">
    <location>
        <begin position="705"/>
        <end position="841"/>
    </location>
</feature>
<dbReference type="OrthoDB" id="9781691at2"/>
<dbReference type="InterPro" id="IPR041443">
    <property type="entry name" value="Exop_C"/>
</dbReference>
<gene>
    <name evidence="5" type="ORF">CA267_011555</name>
</gene>
<dbReference type="SUPFAM" id="SSF52279">
    <property type="entry name" value="Beta-D-glucan exohydrolase, C-terminal domain"/>
    <property type="match status" value="1"/>
</dbReference>
<dbReference type="InterPro" id="IPR017853">
    <property type="entry name" value="GH"/>
</dbReference>
<dbReference type="PANTHER" id="PTHR30620:SF77">
    <property type="entry name" value="LYSOSOMAL BETA GLUCOSIDASE-LIKE"/>
    <property type="match status" value="1"/>
</dbReference>
<feature type="domain" description="Glycoside hydrolase family 3 N-terminal" evidence="2">
    <location>
        <begin position="71"/>
        <end position="393"/>
    </location>
</feature>
<dbReference type="EMBL" id="CP052766">
    <property type="protein sequence ID" value="QJR82834.1"/>
    <property type="molecule type" value="Genomic_DNA"/>
</dbReference>
<reference evidence="6" key="1">
    <citation type="submission" date="2014-12" db="EMBL/GenBank/DDBJ databases">
        <title>Complete genome sequence of a multi-drug resistant Klebsiella pneumoniae.</title>
        <authorList>
            <person name="Hua X."/>
            <person name="Chen Q."/>
            <person name="Li X."/>
            <person name="Feng Y."/>
            <person name="Ruan Z."/>
            <person name="Yu Y."/>
        </authorList>
    </citation>
    <scope>NUCLEOTIDE SEQUENCE [LARGE SCALE GENOMIC DNA]</scope>
    <source>
        <strain evidence="6">5.12</strain>
    </source>
</reference>
<dbReference type="Gene3D" id="3.40.50.1700">
    <property type="entry name" value="Glycoside hydrolase family 3 C-terminal domain"/>
    <property type="match status" value="1"/>
</dbReference>
<dbReference type="InterPro" id="IPR051915">
    <property type="entry name" value="Cellulose_Degrad_GH3"/>
</dbReference>
<keyword evidence="1 5" id="KW-0378">Hydrolase</keyword>
<dbReference type="InterPro" id="IPR036881">
    <property type="entry name" value="Glyco_hydro_3_C_sf"/>
</dbReference>
<dbReference type="Pfam" id="PF01915">
    <property type="entry name" value="Glyco_hydro_3_C"/>
    <property type="match status" value="1"/>
</dbReference>
<dbReference type="PRINTS" id="PR00133">
    <property type="entry name" value="GLHYDRLASE3"/>
</dbReference>
<dbReference type="GO" id="GO:0009251">
    <property type="term" value="P:glucan catabolic process"/>
    <property type="evidence" value="ECO:0007669"/>
    <property type="project" value="TreeGrafter"/>
</dbReference>
<evidence type="ECO:0000313" key="5">
    <source>
        <dbReference type="EMBL" id="QJR82834.1"/>
    </source>
</evidence>
<dbReference type="InterPro" id="IPR036962">
    <property type="entry name" value="Glyco_hydro_3_N_sf"/>
</dbReference>
<dbReference type="Proteomes" id="UP000219285">
    <property type="component" value="Chromosome"/>
</dbReference>
<dbReference type="InterPro" id="IPR002772">
    <property type="entry name" value="Glyco_hydro_3_C"/>
</dbReference>
<organism evidence="5 6">
    <name type="scientific">Alteromonas pelagimontana</name>
    <dbReference type="NCBI Taxonomy" id="1858656"/>
    <lineage>
        <taxon>Bacteria</taxon>
        <taxon>Pseudomonadati</taxon>
        <taxon>Pseudomonadota</taxon>
        <taxon>Gammaproteobacteria</taxon>
        <taxon>Alteromonadales</taxon>
        <taxon>Alteromonadaceae</taxon>
        <taxon>Alteromonas/Salinimonas group</taxon>
        <taxon>Alteromonas</taxon>
    </lineage>
</organism>
<proteinExistence type="predicted"/>
<dbReference type="PANTHER" id="PTHR30620">
    <property type="entry name" value="PERIPLASMIC BETA-GLUCOSIDASE-RELATED"/>
    <property type="match status" value="1"/>
</dbReference>
<dbReference type="PROSITE" id="PS51257">
    <property type="entry name" value="PROKAR_LIPOPROTEIN"/>
    <property type="match status" value="1"/>
</dbReference>
<dbReference type="InterPro" id="IPR001764">
    <property type="entry name" value="Glyco_hydro_3_N"/>
</dbReference>
<name>A0A6M4MI17_9ALTE</name>
<dbReference type="RefSeq" id="WP_075607342.1">
    <property type="nucleotide sequence ID" value="NZ_CP052766.1"/>
</dbReference>
<protein>
    <submittedName>
        <fullName evidence="5">Glycoside hydrolase family 3 protein</fullName>
    </submittedName>
</protein>
<dbReference type="Pfam" id="PF18559">
    <property type="entry name" value="Exop_C"/>
    <property type="match status" value="1"/>
</dbReference>
<dbReference type="Gene3D" id="2.60.120.430">
    <property type="entry name" value="Galactose-binding lectin"/>
    <property type="match status" value="1"/>
</dbReference>
<feature type="domain" description="Glycoside hydrolase family 3 C-terminal" evidence="3">
    <location>
        <begin position="434"/>
        <end position="648"/>
    </location>
</feature>
<evidence type="ECO:0000259" key="2">
    <source>
        <dbReference type="Pfam" id="PF00933"/>
    </source>
</evidence>
<sequence>MLRLSVSLSAVATIFLAGCNDTFHSEASSSKNSSALSAKVYPEKWPTLTSPLARDDAMEVRIAEIVSGMSVEQKVAQMIQPEIRDFTVEDMRKYGFGSFLNGGGAFPNNDKFAQIEDWVALADKMYQASVDDSLDGSTIPTMWGTDAVHGHNNVIGATIFPHNIGLGAMNDPELMQKIGAATANAVKATGIDWLFAPTVAVVRDDRWGRTYEGYSEDPAIVKAYAKAMVTGIQGSPDKNFFTDGKAIATAKHFLGDGGTEAGIDQGNNQASEQELINIHAQGYVSALDAGVQTIMASFNSWHGQKMHGNQQLLTDVLKHRMGFDGLVVGDWDGHGQVKGCSNSNCAAAINAGVDIVMVPTNWKAMFNNTVAQVEKGIIAQERIDDAVTRILRVKMRAHLFSAPKPSARAIVGDNNIIGSNKHRNIARSAVRKSLVLLKNQEHLLPLNPQQKILVAGSAADSIGRQTGGWTLSWQGTGNLNKDFPVGTSIYQGIADAVSAAGGSTQLSVDGSYSDKPDVAVVVFGETPYAEGAGDIKGIEFQQGNKRDLALLSKLKSQGIPVVSVFLTGRPLWINPELNASDAFVVAWLPGTEGAGIADVILAEVDGTPRYDFTGKLAYSWPKSDAQVVLNKGDSDYDPLFPYGYGLTYQSDDSLRDNLNEVPTLQWTRDENAVYPLFDGVPVSGLAFFLGDEASWAVPVATSMVSTQGSDNLQLRTENKNVQEDARKLTWKGYSKAVAYLGWNEPQNLSPYLNSETSLRFSVKVEQPPSAIMHVGMRCGENCKGAVQLGDIIRRLPLEKWQTVTIDLQCLADDGLALANVSAPFVLSTSGSASISVADISLAPDTADSATISCQ</sequence>
<dbReference type="AlphaFoldDB" id="A0A6M4MI17"/>
<dbReference type="GO" id="GO:0008422">
    <property type="term" value="F:beta-glucosidase activity"/>
    <property type="evidence" value="ECO:0007669"/>
    <property type="project" value="TreeGrafter"/>
</dbReference>
<reference evidence="5 6" key="2">
    <citation type="submission" date="2020-04" db="EMBL/GenBank/DDBJ databases">
        <title>Complete genome sequence of Alteromonas pelagimontana 5.12T.</title>
        <authorList>
            <person name="Sinha R.K."/>
            <person name="Krishnan K.P."/>
            <person name="Kurian J.P."/>
        </authorList>
    </citation>
    <scope>NUCLEOTIDE SEQUENCE [LARGE SCALE GENOMIC DNA]</scope>
    <source>
        <strain evidence="5 6">5.12</strain>
    </source>
</reference>
<dbReference type="SUPFAM" id="SSF51445">
    <property type="entry name" value="(Trans)glycosidases"/>
    <property type="match status" value="1"/>
</dbReference>
<evidence type="ECO:0000313" key="6">
    <source>
        <dbReference type="Proteomes" id="UP000219285"/>
    </source>
</evidence>
<accession>A0A6M4MI17</accession>
<keyword evidence="6" id="KW-1185">Reference proteome</keyword>
<evidence type="ECO:0000259" key="3">
    <source>
        <dbReference type="Pfam" id="PF01915"/>
    </source>
</evidence>
<dbReference type="InterPro" id="IPR008979">
    <property type="entry name" value="Galactose-bd-like_sf"/>
</dbReference>
<evidence type="ECO:0000256" key="1">
    <source>
        <dbReference type="ARBA" id="ARBA00022801"/>
    </source>
</evidence>
<dbReference type="Pfam" id="PF00933">
    <property type="entry name" value="Glyco_hydro_3"/>
    <property type="match status" value="1"/>
</dbReference>
<dbReference type="SUPFAM" id="SSF49785">
    <property type="entry name" value="Galactose-binding domain-like"/>
    <property type="match status" value="1"/>
</dbReference>
<dbReference type="KEGG" id="apel:CA267_011555"/>
<evidence type="ECO:0000259" key="4">
    <source>
        <dbReference type="Pfam" id="PF18559"/>
    </source>
</evidence>
<dbReference type="Gene3D" id="3.20.20.300">
    <property type="entry name" value="Glycoside hydrolase, family 3, N-terminal domain"/>
    <property type="match status" value="1"/>
</dbReference>